<accession>A0A1F5WYX2</accession>
<name>A0A1F5WYX2_9BACT</name>
<dbReference type="STRING" id="1798351.A2930_00510"/>
<sequence>MFEKFDFWLIEILEPEMQKLQRFTGYDCFWWAKIFVVLFIIFVNSFAVLGTLFGNKFSPILSGSSLLTLLTSPLAFWTIKIVQARTYQNQINGLANEYKLQLRGKRLMLLTIFVTTGFAWGLHELHNIPIYIAALCLLGFSCLGIVYYAISCDPLPPAKSKVRNWLGNLLEKTKEFLSPEPELVPVPAPAPNRRPYR</sequence>
<feature type="transmembrane region" description="Helical" evidence="1">
    <location>
        <begin position="60"/>
        <end position="79"/>
    </location>
</feature>
<organism evidence="2 3">
    <name type="scientific">Candidatus Giovannonibacteria bacterium RIFCSPLOWO2_01_FULL_45_34</name>
    <dbReference type="NCBI Taxonomy" id="1798351"/>
    <lineage>
        <taxon>Bacteria</taxon>
        <taxon>Candidatus Giovannoniibacteriota</taxon>
    </lineage>
</organism>
<protein>
    <submittedName>
        <fullName evidence="2">Uncharacterized protein</fullName>
    </submittedName>
</protein>
<reference evidence="2 3" key="1">
    <citation type="journal article" date="2016" name="Nat. Commun.">
        <title>Thousands of microbial genomes shed light on interconnected biogeochemical processes in an aquifer system.</title>
        <authorList>
            <person name="Anantharaman K."/>
            <person name="Brown C.T."/>
            <person name="Hug L.A."/>
            <person name="Sharon I."/>
            <person name="Castelle C.J."/>
            <person name="Probst A.J."/>
            <person name="Thomas B.C."/>
            <person name="Singh A."/>
            <person name="Wilkins M.J."/>
            <person name="Karaoz U."/>
            <person name="Brodie E.L."/>
            <person name="Williams K.H."/>
            <person name="Hubbard S.S."/>
            <person name="Banfield J.F."/>
        </authorList>
    </citation>
    <scope>NUCLEOTIDE SEQUENCE [LARGE SCALE GENOMIC DNA]</scope>
</reference>
<feature type="transmembrane region" description="Helical" evidence="1">
    <location>
        <begin position="28"/>
        <end position="54"/>
    </location>
</feature>
<dbReference type="AlphaFoldDB" id="A0A1F5WYX2"/>
<proteinExistence type="predicted"/>
<evidence type="ECO:0000256" key="1">
    <source>
        <dbReference type="SAM" id="Phobius"/>
    </source>
</evidence>
<evidence type="ECO:0000313" key="2">
    <source>
        <dbReference type="EMBL" id="OGF80842.1"/>
    </source>
</evidence>
<dbReference type="EMBL" id="MFID01000027">
    <property type="protein sequence ID" value="OGF80842.1"/>
    <property type="molecule type" value="Genomic_DNA"/>
</dbReference>
<evidence type="ECO:0000313" key="3">
    <source>
        <dbReference type="Proteomes" id="UP000178114"/>
    </source>
</evidence>
<keyword evidence="1" id="KW-0472">Membrane</keyword>
<feature type="transmembrane region" description="Helical" evidence="1">
    <location>
        <begin position="107"/>
        <end position="122"/>
    </location>
</feature>
<gene>
    <name evidence="2" type="ORF">A2930_00510</name>
</gene>
<dbReference type="Proteomes" id="UP000178114">
    <property type="component" value="Unassembled WGS sequence"/>
</dbReference>
<feature type="transmembrane region" description="Helical" evidence="1">
    <location>
        <begin position="128"/>
        <end position="150"/>
    </location>
</feature>
<keyword evidence="1" id="KW-1133">Transmembrane helix</keyword>
<keyword evidence="1" id="KW-0812">Transmembrane</keyword>
<comment type="caution">
    <text evidence="2">The sequence shown here is derived from an EMBL/GenBank/DDBJ whole genome shotgun (WGS) entry which is preliminary data.</text>
</comment>